<dbReference type="EMBL" id="MBTG01000027">
    <property type="protein sequence ID" value="OPH52078.1"/>
    <property type="molecule type" value="Genomic_DNA"/>
</dbReference>
<dbReference type="AlphaFoldDB" id="A0A1V4HEC8"/>
<feature type="transmembrane region" description="Helical" evidence="1">
    <location>
        <begin position="111"/>
        <end position="142"/>
    </location>
</feature>
<name>A0A1V4HEC8_9BACL</name>
<accession>A0A1V4HEC8</accession>
<feature type="transmembrane region" description="Helical" evidence="1">
    <location>
        <begin position="466"/>
        <end position="488"/>
    </location>
</feature>
<feature type="transmembrane region" description="Helical" evidence="1">
    <location>
        <begin position="40"/>
        <end position="62"/>
    </location>
</feature>
<keyword evidence="1" id="KW-0812">Transmembrane</keyword>
<dbReference type="STRING" id="1469647.BC351_33495"/>
<comment type="caution">
    <text evidence="2">The sequence shown here is derived from an EMBL/GenBank/DDBJ whole genome shotgun (WGS) entry which is preliminary data.</text>
</comment>
<evidence type="ECO:0000256" key="1">
    <source>
        <dbReference type="SAM" id="Phobius"/>
    </source>
</evidence>
<feature type="transmembrane region" description="Helical" evidence="1">
    <location>
        <begin position="68"/>
        <end position="90"/>
    </location>
</feature>
<keyword evidence="1" id="KW-0472">Membrane</keyword>
<dbReference type="RefSeq" id="WP_079416530.1">
    <property type="nucleotide sequence ID" value="NZ_MBTG01000027.1"/>
</dbReference>
<sequence>MLQWLFLIRLTIKNRIENQFIRLFELFTIIKKWNRVRFFFFIRFMGSLPAVGVAFTFLNFLYRPELKNVWGACILLAFLIFHAIQGMTVYRRTHFPTESNLYNVSPRSGRFIYLMLLAEQWFWLLCTYPSVYLLAFSVYIGIHPELSLIGSFFVIISGFFLALLCFLIFNLGYGLYMVHKTTKPIGIFRFVGYMTTSSIFCALGYSIILVISPCIFLVREQFKSWDQVIDNRMWEELFPLVQDYVVLKIHWIVDFAFMGSSFFVRLEKSFYSGSNLYWMGIVCFGGFVLLSVKQLIPQYKITESVIHRSLGSDFLVAYSEMLQKFRGVLFPKDVFLWKDTQQLKESRWIISPQFFSLVFLSYESSFYFGVFLAAVKSVSNVGYIVTFIITFSLLAMVNQAYELREEFPLLFLMSSEGKQIDLIRLSSIPIFSLYLAKLKFMRLAMIMPMLIIIMMSWWMLHGLWSHLFIIFWIQCLAYWISPLCQLYISPHISKFKNQNKLDVGETLEEIDIYRKFQAIPRKFAVVPLLIALYLLVFLHLPQKVINMLPYVFSIYFTMVVILFGKIANSISKRGATKLEFERRL</sequence>
<feature type="transmembrane region" description="Helical" evidence="1">
    <location>
        <begin position="276"/>
        <end position="296"/>
    </location>
</feature>
<feature type="transmembrane region" description="Helical" evidence="1">
    <location>
        <begin position="381"/>
        <end position="400"/>
    </location>
</feature>
<keyword evidence="3" id="KW-1185">Reference proteome</keyword>
<dbReference type="OrthoDB" id="2499054at2"/>
<feature type="transmembrane region" description="Helical" evidence="1">
    <location>
        <begin position="547"/>
        <end position="567"/>
    </location>
</feature>
<evidence type="ECO:0000313" key="2">
    <source>
        <dbReference type="EMBL" id="OPH52078.1"/>
    </source>
</evidence>
<keyword evidence="1" id="KW-1133">Transmembrane helix</keyword>
<proteinExistence type="predicted"/>
<feature type="transmembrane region" description="Helical" evidence="1">
    <location>
        <begin position="523"/>
        <end position="541"/>
    </location>
</feature>
<feature type="transmembrane region" description="Helical" evidence="1">
    <location>
        <begin position="148"/>
        <end position="178"/>
    </location>
</feature>
<gene>
    <name evidence="2" type="ORF">BC351_33495</name>
</gene>
<protein>
    <submittedName>
        <fullName evidence="2">Uncharacterized protein</fullName>
    </submittedName>
</protein>
<feature type="transmembrane region" description="Helical" evidence="1">
    <location>
        <begin position="190"/>
        <end position="218"/>
    </location>
</feature>
<organism evidence="2 3">
    <name type="scientific">Paenibacillus ferrarius</name>
    <dbReference type="NCBI Taxonomy" id="1469647"/>
    <lineage>
        <taxon>Bacteria</taxon>
        <taxon>Bacillati</taxon>
        <taxon>Bacillota</taxon>
        <taxon>Bacilli</taxon>
        <taxon>Bacillales</taxon>
        <taxon>Paenibacillaceae</taxon>
        <taxon>Paenibacillus</taxon>
    </lineage>
</organism>
<feature type="transmembrane region" description="Helical" evidence="1">
    <location>
        <begin position="443"/>
        <end position="460"/>
    </location>
</feature>
<feature type="transmembrane region" description="Helical" evidence="1">
    <location>
        <begin position="354"/>
        <end position="374"/>
    </location>
</feature>
<dbReference type="Proteomes" id="UP000190626">
    <property type="component" value="Unassembled WGS sequence"/>
</dbReference>
<evidence type="ECO:0000313" key="3">
    <source>
        <dbReference type="Proteomes" id="UP000190626"/>
    </source>
</evidence>
<reference evidence="3" key="1">
    <citation type="submission" date="2016-07" db="EMBL/GenBank/DDBJ databases">
        <authorList>
            <person name="Florea S."/>
            <person name="Webb J.S."/>
            <person name="Jaromczyk J."/>
            <person name="Schardl C.L."/>
        </authorList>
    </citation>
    <scope>NUCLEOTIDE SEQUENCE [LARGE SCALE GENOMIC DNA]</scope>
    <source>
        <strain evidence="3">CY1</strain>
    </source>
</reference>